<evidence type="ECO:0000256" key="1">
    <source>
        <dbReference type="SAM" id="MobiDB-lite"/>
    </source>
</evidence>
<dbReference type="EMBL" id="BMVG01000020">
    <property type="protein sequence ID" value="GHE09594.1"/>
    <property type="molecule type" value="Genomic_DNA"/>
</dbReference>
<gene>
    <name evidence="2" type="ORF">GCM10010339_62440</name>
</gene>
<reference evidence="2" key="2">
    <citation type="submission" date="2020-09" db="EMBL/GenBank/DDBJ databases">
        <authorList>
            <person name="Sun Q."/>
            <person name="Ohkuma M."/>
        </authorList>
    </citation>
    <scope>NUCLEOTIDE SEQUENCE</scope>
    <source>
        <strain evidence="2">JCM 4714</strain>
    </source>
</reference>
<organism evidence="2 3">
    <name type="scientific">Streptomyces alanosinicus</name>
    <dbReference type="NCBI Taxonomy" id="68171"/>
    <lineage>
        <taxon>Bacteria</taxon>
        <taxon>Bacillati</taxon>
        <taxon>Actinomycetota</taxon>
        <taxon>Actinomycetes</taxon>
        <taxon>Kitasatosporales</taxon>
        <taxon>Streptomycetaceae</taxon>
        <taxon>Streptomyces</taxon>
    </lineage>
</organism>
<sequence length="140" mass="15075">MDDNPGTLTPRIEPRCFTTLRRIPSPANAALTALRHEAALATEWASAIRFRPISSKAQPAITSHAAGTRPRPRVSGNTQYEHRATPSTNDTWRRAMWPATAPCGAVIAHAASVSACHPSCRPAIHGLACSSDSAVHRLHR</sequence>
<evidence type="ECO:0000313" key="2">
    <source>
        <dbReference type="EMBL" id="GHE09594.1"/>
    </source>
</evidence>
<reference evidence="2" key="1">
    <citation type="journal article" date="2014" name="Int. J. Syst. Evol. Microbiol.">
        <title>Complete genome sequence of Corynebacterium casei LMG S-19264T (=DSM 44701T), isolated from a smear-ripened cheese.</title>
        <authorList>
            <consortium name="US DOE Joint Genome Institute (JGI-PGF)"/>
            <person name="Walter F."/>
            <person name="Albersmeier A."/>
            <person name="Kalinowski J."/>
            <person name="Ruckert C."/>
        </authorList>
    </citation>
    <scope>NUCLEOTIDE SEQUENCE</scope>
    <source>
        <strain evidence="2">JCM 4714</strain>
    </source>
</reference>
<name>A0A918YNB5_9ACTN</name>
<accession>A0A918YNB5</accession>
<feature type="compositionally biased region" description="Polar residues" evidence="1">
    <location>
        <begin position="75"/>
        <end position="87"/>
    </location>
</feature>
<keyword evidence="3" id="KW-1185">Reference proteome</keyword>
<protein>
    <submittedName>
        <fullName evidence="2">Uncharacterized protein</fullName>
    </submittedName>
</protein>
<proteinExistence type="predicted"/>
<dbReference type="Proteomes" id="UP000655443">
    <property type="component" value="Unassembled WGS sequence"/>
</dbReference>
<comment type="caution">
    <text evidence="2">The sequence shown here is derived from an EMBL/GenBank/DDBJ whole genome shotgun (WGS) entry which is preliminary data.</text>
</comment>
<feature type="region of interest" description="Disordered" evidence="1">
    <location>
        <begin position="58"/>
        <end position="87"/>
    </location>
</feature>
<dbReference type="AlphaFoldDB" id="A0A918YNB5"/>
<evidence type="ECO:0000313" key="3">
    <source>
        <dbReference type="Proteomes" id="UP000655443"/>
    </source>
</evidence>